<accession>A0ABQ0GS01</accession>
<evidence type="ECO:0000313" key="4">
    <source>
        <dbReference type="EMBL" id="GAB1320487.1"/>
    </source>
</evidence>
<dbReference type="Pfam" id="PF12697">
    <property type="entry name" value="Abhydrolase_6"/>
    <property type="match status" value="1"/>
</dbReference>
<evidence type="ECO:0000313" key="5">
    <source>
        <dbReference type="Proteomes" id="UP001628179"/>
    </source>
</evidence>
<dbReference type="InterPro" id="IPR000639">
    <property type="entry name" value="Epox_hydrolase-like"/>
</dbReference>
<comment type="similarity">
    <text evidence="2">Belongs to the AB hydrolase superfamily. Epoxide hydrolase family.</text>
</comment>
<dbReference type="InterPro" id="IPR029058">
    <property type="entry name" value="AB_hydrolase_fold"/>
</dbReference>
<proteinExistence type="inferred from homology"/>
<comment type="caution">
    <text evidence="4">The sequence shown here is derived from an EMBL/GenBank/DDBJ whole genome shotgun (WGS) entry which is preliminary data.</text>
</comment>
<keyword evidence="5" id="KW-1185">Reference proteome</keyword>
<feature type="domain" description="AB hydrolase-1" evidence="3">
    <location>
        <begin position="44"/>
        <end position="331"/>
    </location>
</feature>
<dbReference type="GeneID" id="98181439"/>
<dbReference type="PRINTS" id="PR00111">
    <property type="entry name" value="ABHYDROLASE"/>
</dbReference>
<organism evidence="4 5">
    <name type="scientific">Madurella fahalii</name>
    <dbReference type="NCBI Taxonomy" id="1157608"/>
    <lineage>
        <taxon>Eukaryota</taxon>
        <taxon>Fungi</taxon>
        <taxon>Dikarya</taxon>
        <taxon>Ascomycota</taxon>
        <taxon>Pezizomycotina</taxon>
        <taxon>Sordariomycetes</taxon>
        <taxon>Sordariomycetidae</taxon>
        <taxon>Sordariales</taxon>
        <taxon>Sordariales incertae sedis</taxon>
        <taxon>Madurella</taxon>
    </lineage>
</organism>
<dbReference type="EMBL" id="BAAFSV010000006">
    <property type="protein sequence ID" value="GAB1320487.1"/>
    <property type="molecule type" value="Genomic_DNA"/>
</dbReference>
<name>A0ABQ0GS01_9PEZI</name>
<evidence type="ECO:0000259" key="3">
    <source>
        <dbReference type="Pfam" id="PF12697"/>
    </source>
</evidence>
<gene>
    <name evidence="4" type="ORF">MFIFM68171_10697</name>
</gene>
<sequence length="350" mass="39060">MADKLTPTDPRVQHRTFTVPNTSKTYHYLLAEPPSGTAPVATCLLIHGFPDLSFGWRCQIPHLAGALSLRVIAPDLPGYGGSSAPAELSAYSFKSVVDDLASLVRHVLGPDAEGEGEKIVLGGHDWGGAVAWRFALWRPDLLRCVFSVCTPYWPPSPVYLPKEEVVKRLPNFGYQLQWEGHEVERAAAGKEGIRGFLNICYGARGKNGEAPLFDPTKGVRLDLVERGMVGESPLMSKEEMDFYVEEYARKGMKWPLNWYRTDKVNFEEEVELVKAERFRIKTPALMVTASADQALPPTMAAAMDEYCDDLVTREVNASHWVLWEKPAEVNAHISEFLERFLKEGPLKASI</sequence>
<protein>
    <recommendedName>
        <fullName evidence="3">AB hydrolase-1 domain-containing protein</fullName>
    </recommendedName>
</protein>
<dbReference type="PANTHER" id="PTHR43329">
    <property type="entry name" value="EPOXIDE HYDROLASE"/>
    <property type="match status" value="1"/>
</dbReference>
<reference evidence="4 5" key="1">
    <citation type="submission" date="2024-09" db="EMBL/GenBank/DDBJ databases">
        <title>Itraconazole resistance in Madurella fahalii resulting from another homologue of gene encoding cytochrome P450 14-alpha sterol demethylase (CYP51).</title>
        <authorList>
            <person name="Yoshioka I."/>
            <person name="Fahal A.H."/>
            <person name="Kaneko S."/>
            <person name="Yaguchi T."/>
        </authorList>
    </citation>
    <scope>NUCLEOTIDE SEQUENCE [LARGE SCALE GENOMIC DNA]</scope>
    <source>
        <strain evidence="4 5">IFM 68171</strain>
    </source>
</reference>
<dbReference type="SUPFAM" id="SSF53474">
    <property type="entry name" value="alpha/beta-Hydrolases"/>
    <property type="match status" value="1"/>
</dbReference>
<dbReference type="Gene3D" id="3.40.50.1820">
    <property type="entry name" value="alpha/beta hydrolase"/>
    <property type="match status" value="1"/>
</dbReference>
<dbReference type="Proteomes" id="UP001628179">
    <property type="component" value="Unassembled WGS sequence"/>
</dbReference>
<dbReference type="RefSeq" id="XP_070922217.1">
    <property type="nucleotide sequence ID" value="XM_071066116.1"/>
</dbReference>
<evidence type="ECO:0000256" key="2">
    <source>
        <dbReference type="ARBA" id="ARBA00038334"/>
    </source>
</evidence>
<evidence type="ECO:0000256" key="1">
    <source>
        <dbReference type="ARBA" id="ARBA00022801"/>
    </source>
</evidence>
<keyword evidence="1" id="KW-0378">Hydrolase</keyword>
<dbReference type="PRINTS" id="PR00412">
    <property type="entry name" value="EPOXHYDRLASE"/>
</dbReference>
<dbReference type="InterPro" id="IPR000073">
    <property type="entry name" value="AB_hydrolase_1"/>
</dbReference>